<proteinExistence type="predicted"/>
<evidence type="ECO:0000313" key="8">
    <source>
        <dbReference type="Proteomes" id="UP000019486"/>
    </source>
</evidence>
<dbReference type="AlphaFoldDB" id="W9H1J5"/>
<dbReference type="InterPro" id="IPR036869">
    <property type="entry name" value="J_dom_sf"/>
</dbReference>
<evidence type="ECO:0000259" key="6">
    <source>
        <dbReference type="PROSITE" id="PS50076"/>
    </source>
</evidence>
<dbReference type="SUPFAM" id="SSF46565">
    <property type="entry name" value="Chaperone J-domain"/>
    <property type="match status" value="1"/>
</dbReference>
<dbReference type="GO" id="GO:0008270">
    <property type="term" value="F:zinc ion binding"/>
    <property type="evidence" value="ECO:0007669"/>
    <property type="project" value="UniProtKB-KW"/>
</dbReference>
<protein>
    <submittedName>
        <fullName evidence="7">Molecular chaperone DnaJ</fullName>
    </submittedName>
</protein>
<reference evidence="7 8" key="1">
    <citation type="submission" date="2013-08" db="EMBL/GenBank/DDBJ databases">
        <title>The genome sequence of Skermanella stibiiresistens.</title>
        <authorList>
            <person name="Zhu W."/>
            <person name="Wang G."/>
        </authorList>
    </citation>
    <scope>NUCLEOTIDE SEQUENCE [LARGE SCALE GENOMIC DNA]</scope>
    <source>
        <strain evidence="7 8">SB22</strain>
    </source>
</reference>
<dbReference type="CDD" id="cd06257">
    <property type="entry name" value="DnaJ"/>
    <property type="match status" value="1"/>
</dbReference>
<evidence type="ECO:0000256" key="3">
    <source>
        <dbReference type="ARBA" id="ARBA00022771"/>
    </source>
</evidence>
<comment type="caution">
    <text evidence="7">The sequence shown here is derived from an EMBL/GenBank/DDBJ whole genome shotgun (WGS) entry which is preliminary data.</text>
</comment>
<dbReference type="InterPro" id="IPR001623">
    <property type="entry name" value="DnaJ_domain"/>
</dbReference>
<dbReference type="InterPro" id="IPR008971">
    <property type="entry name" value="HSP40/DnaJ_pept-bd"/>
</dbReference>
<evidence type="ECO:0000256" key="4">
    <source>
        <dbReference type="ARBA" id="ARBA00022833"/>
    </source>
</evidence>
<dbReference type="Gene3D" id="1.10.287.110">
    <property type="entry name" value="DnaJ domain"/>
    <property type="match status" value="1"/>
</dbReference>
<dbReference type="Proteomes" id="UP000019486">
    <property type="component" value="Unassembled WGS sequence"/>
</dbReference>
<dbReference type="FunFam" id="2.60.260.20:FF:000005">
    <property type="entry name" value="Chaperone protein dnaJ 1, mitochondrial"/>
    <property type="match status" value="1"/>
</dbReference>
<evidence type="ECO:0000256" key="1">
    <source>
        <dbReference type="ARBA" id="ARBA00022723"/>
    </source>
</evidence>
<evidence type="ECO:0000313" key="7">
    <source>
        <dbReference type="EMBL" id="EWY40060.1"/>
    </source>
</evidence>
<dbReference type="GO" id="GO:0051082">
    <property type="term" value="F:unfolded protein binding"/>
    <property type="evidence" value="ECO:0007669"/>
    <property type="project" value="InterPro"/>
</dbReference>
<dbReference type="STRING" id="1385369.N825_03520"/>
<dbReference type="CDD" id="cd10747">
    <property type="entry name" value="DnaJ_C"/>
    <property type="match status" value="1"/>
</dbReference>
<keyword evidence="1" id="KW-0479">Metal-binding</keyword>
<organism evidence="7 8">
    <name type="scientific">Skermanella stibiiresistens SB22</name>
    <dbReference type="NCBI Taxonomy" id="1385369"/>
    <lineage>
        <taxon>Bacteria</taxon>
        <taxon>Pseudomonadati</taxon>
        <taxon>Pseudomonadota</taxon>
        <taxon>Alphaproteobacteria</taxon>
        <taxon>Rhodospirillales</taxon>
        <taxon>Azospirillaceae</taxon>
        <taxon>Skermanella</taxon>
    </lineage>
</organism>
<dbReference type="InterPro" id="IPR002939">
    <property type="entry name" value="DnaJ_C"/>
</dbReference>
<keyword evidence="4" id="KW-0862">Zinc</keyword>
<gene>
    <name evidence="7" type="ORF">N825_03520</name>
</gene>
<dbReference type="Pfam" id="PF01556">
    <property type="entry name" value="DnaJ_C"/>
    <property type="match status" value="1"/>
</dbReference>
<dbReference type="GO" id="GO:0042026">
    <property type="term" value="P:protein refolding"/>
    <property type="evidence" value="ECO:0007669"/>
    <property type="project" value="TreeGrafter"/>
</dbReference>
<dbReference type="SUPFAM" id="SSF49493">
    <property type="entry name" value="HSP40/DnaJ peptide-binding domain"/>
    <property type="match status" value="2"/>
</dbReference>
<dbReference type="GO" id="GO:0005737">
    <property type="term" value="C:cytoplasm"/>
    <property type="evidence" value="ECO:0007669"/>
    <property type="project" value="TreeGrafter"/>
</dbReference>
<dbReference type="SMART" id="SM00271">
    <property type="entry name" value="DnaJ"/>
    <property type="match status" value="1"/>
</dbReference>
<dbReference type="Pfam" id="PF00226">
    <property type="entry name" value="DnaJ"/>
    <property type="match status" value="1"/>
</dbReference>
<accession>W9H1J5</accession>
<keyword evidence="2" id="KW-0677">Repeat</keyword>
<keyword evidence="5" id="KW-0143">Chaperone</keyword>
<feature type="domain" description="J" evidence="6">
    <location>
        <begin position="3"/>
        <end position="68"/>
    </location>
</feature>
<dbReference type="RefSeq" id="WP_037452863.1">
    <property type="nucleotide sequence ID" value="NZ_AVFL01000009.1"/>
</dbReference>
<sequence>MRDPYQVLGLTKSASAEEIKQAYRRLAKQFHPDLNPGRPDIEQRFKDVSGAYNLLSDAEKRGRFDRGEIDANGNERPMHRAYAGGGARGAGGDYGGFDAEDIFSDLFGAGRRRGAAGAAGGGFKSRGTDIAYSVTVPFTEAALGTKRRINLSTGKSIDVAIPPGTEDQQKLRLKGQGMSGIGGGPAGDAIIEVHVEAHPFFVRKDQDIHLELPISLPEAVLGATIKVPTLDGQVAVKVPRGSNTGGTLRLKGKGIADPKGGPSGDQYVKLKVFLPDPPDAELSTFLERWSKDRSYDVRKKFGIG</sequence>
<evidence type="ECO:0000256" key="2">
    <source>
        <dbReference type="ARBA" id="ARBA00022737"/>
    </source>
</evidence>
<evidence type="ECO:0000256" key="5">
    <source>
        <dbReference type="ARBA" id="ARBA00023186"/>
    </source>
</evidence>
<name>W9H1J5_9PROT</name>
<dbReference type="PANTHER" id="PTHR43096">
    <property type="entry name" value="DNAJ HOMOLOG 1, MITOCHONDRIAL-RELATED"/>
    <property type="match status" value="1"/>
</dbReference>
<dbReference type="PATRIC" id="fig|1385369.3.peg.2947"/>
<keyword evidence="8" id="KW-1185">Reference proteome</keyword>
<dbReference type="PRINTS" id="PR00625">
    <property type="entry name" value="JDOMAIN"/>
</dbReference>
<dbReference type="EMBL" id="AVFL01000009">
    <property type="protein sequence ID" value="EWY40060.1"/>
    <property type="molecule type" value="Genomic_DNA"/>
</dbReference>
<keyword evidence="3" id="KW-0863">Zinc-finger</keyword>
<dbReference type="Gene3D" id="2.60.260.20">
    <property type="entry name" value="Urease metallochaperone UreE, N-terminal domain"/>
    <property type="match status" value="2"/>
</dbReference>
<dbReference type="InterPro" id="IPR018253">
    <property type="entry name" value="DnaJ_domain_CS"/>
</dbReference>
<dbReference type="PROSITE" id="PS50076">
    <property type="entry name" value="DNAJ_2"/>
    <property type="match status" value="1"/>
</dbReference>
<dbReference type="PANTHER" id="PTHR43096:SF52">
    <property type="entry name" value="DNAJ HOMOLOG 1, MITOCHONDRIAL-RELATED"/>
    <property type="match status" value="1"/>
</dbReference>
<dbReference type="OrthoDB" id="9779889at2"/>
<dbReference type="PROSITE" id="PS00636">
    <property type="entry name" value="DNAJ_1"/>
    <property type="match status" value="1"/>
</dbReference>